<comment type="caution">
    <text evidence="9">The sequence shown here is derived from an EMBL/GenBank/DDBJ whole genome shotgun (WGS) entry which is preliminary data.</text>
</comment>
<dbReference type="InterPro" id="IPR005467">
    <property type="entry name" value="His_kinase_dom"/>
</dbReference>
<keyword evidence="4" id="KW-0547">Nucleotide-binding</keyword>
<evidence type="ECO:0000256" key="6">
    <source>
        <dbReference type="ARBA" id="ARBA00022840"/>
    </source>
</evidence>
<dbReference type="SMART" id="SM00387">
    <property type="entry name" value="HATPase_c"/>
    <property type="match status" value="1"/>
</dbReference>
<dbReference type="PROSITE" id="PS50109">
    <property type="entry name" value="HIS_KIN"/>
    <property type="match status" value="1"/>
</dbReference>
<dbReference type="PANTHER" id="PTHR42878">
    <property type="entry name" value="TWO-COMPONENT HISTIDINE KINASE"/>
    <property type="match status" value="1"/>
</dbReference>
<evidence type="ECO:0000259" key="8">
    <source>
        <dbReference type="PROSITE" id="PS50109"/>
    </source>
</evidence>
<dbReference type="InterPro" id="IPR036890">
    <property type="entry name" value="HATPase_C_sf"/>
</dbReference>
<dbReference type="PANTHER" id="PTHR42878:SF7">
    <property type="entry name" value="SENSOR HISTIDINE KINASE GLRK"/>
    <property type="match status" value="1"/>
</dbReference>
<dbReference type="GO" id="GO:0030295">
    <property type="term" value="F:protein kinase activator activity"/>
    <property type="evidence" value="ECO:0007669"/>
    <property type="project" value="TreeGrafter"/>
</dbReference>
<keyword evidence="5" id="KW-0418">Kinase</keyword>
<dbReference type="EMBL" id="LAZR01035974">
    <property type="protein sequence ID" value="KKL26070.1"/>
    <property type="molecule type" value="Genomic_DNA"/>
</dbReference>
<proteinExistence type="predicted"/>
<feature type="domain" description="Histidine kinase" evidence="8">
    <location>
        <begin position="181"/>
        <end position="446"/>
    </location>
</feature>
<evidence type="ECO:0000256" key="1">
    <source>
        <dbReference type="ARBA" id="ARBA00000085"/>
    </source>
</evidence>
<keyword evidence="7" id="KW-0902">Two-component regulatory system</keyword>
<evidence type="ECO:0000256" key="2">
    <source>
        <dbReference type="ARBA" id="ARBA00012438"/>
    </source>
</evidence>
<dbReference type="InterPro" id="IPR004358">
    <property type="entry name" value="Sig_transdc_His_kin-like_C"/>
</dbReference>
<evidence type="ECO:0000313" key="9">
    <source>
        <dbReference type="EMBL" id="KKL26070.1"/>
    </source>
</evidence>
<dbReference type="InterPro" id="IPR050351">
    <property type="entry name" value="BphY/WalK/GraS-like"/>
</dbReference>
<dbReference type="GO" id="GO:0007234">
    <property type="term" value="P:osmosensory signaling via phosphorelay pathway"/>
    <property type="evidence" value="ECO:0007669"/>
    <property type="project" value="TreeGrafter"/>
</dbReference>
<sequence>MGDFGHILERIEEKKADYGNYKFTRTEDMALKTFFDLAQELDSMDDLYHLCIAIPKSFFDLTACLYLINPRDNRLMLVASPDYVPGGGETPEVPEGDFAYNDKGWIVLNVRGKKILLDQLPFKSIGETIGLMEVGPVENMGRHMELFFVKFANRIGFNLHNRFLVEKNVEHLRFIRSLVADIEHNIISPNIVYKLYIKNLEAALKKTIKAEESMIPLTEKLSGEERRDFVTALQDLDDANLALKRELGEISKHHKNMSLFLESLLRRSHFDQGRLTLRKKPCGMLKEVVKPQLERYSERLASLGIEVDYQSSGIPEEEVVSVVDVGLMAQVYANLLSNALKYTKEIDTRFGRKKYISYGHQIMRESFGPGRDGIKYNVFSTGVHVPPGERERIFDDQYRGSNIESQPGSGHGLYFIRNIVEIHGGVVGYEATEFGNNFYFILPSDEPATETGG</sequence>
<dbReference type="InterPro" id="IPR003594">
    <property type="entry name" value="HATPase_dom"/>
</dbReference>
<dbReference type="SUPFAM" id="SSF55874">
    <property type="entry name" value="ATPase domain of HSP90 chaperone/DNA topoisomerase II/histidine kinase"/>
    <property type="match status" value="1"/>
</dbReference>
<dbReference type="EC" id="2.7.13.3" evidence="2"/>
<organism evidence="9">
    <name type="scientific">marine sediment metagenome</name>
    <dbReference type="NCBI Taxonomy" id="412755"/>
    <lineage>
        <taxon>unclassified sequences</taxon>
        <taxon>metagenomes</taxon>
        <taxon>ecological metagenomes</taxon>
    </lineage>
</organism>
<dbReference type="GO" id="GO:0004673">
    <property type="term" value="F:protein histidine kinase activity"/>
    <property type="evidence" value="ECO:0007669"/>
    <property type="project" value="UniProtKB-EC"/>
</dbReference>
<dbReference type="Pfam" id="PF02518">
    <property type="entry name" value="HATPase_c"/>
    <property type="match status" value="1"/>
</dbReference>
<keyword evidence="3" id="KW-0808">Transferase</keyword>
<dbReference type="Gene3D" id="3.30.565.10">
    <property type="entry name" value="Histidine kinase-like ATPase, C-terminal domain"/>
    <property type="match status" value="1"/>
</dbReference>
<evidence type="ECO:0000256" key="5">
    <source>
        <dbReference type="ARBA" id="ARBA00022777"/>
    </source>
</evidence>
<dbReference type="GO" id="GO:0000156">
    <property type="term" value="F:phosphorelay response regulator activity"/>
    <property type="evidence" value="ECO:0007669"/>
    <property type="project" value="TreeGrafter"/>
</dbReference>
<dbReference type="AlphaFoldDB" id="A0A0F9BVZ4"/>
<evidence type="ECO:0000256" key="7">
    <source>
        <dbReference type="ARBA" id="ARBA00023012"/>
    </source>
</evidence>
<protein>
    <recommendedName>
        <fullName evidence="2">histidine kinase</fullName>
        <ecNumber evidence="2">2.7.13.3</ecNumber>
    </recommendedName>
</protein>
<gene>
    <name evidence="9" type="ORF">LCGC14_2398970</name>
</gene>
<name>A0A0F9BVZ4_9ZZZZ</name>
<reference evidence="9" key="1">
    <citation type="journal article" date="2015" name="Nature">
        <title>Complex archaea that bridge the gap between prokaryotes and eukaryotes.</title>
        <authorList>
            <person name="Spang A."/>
            <person name="Saw J.H."/>
            <person name="Jorgensen S.L."/>
            <person name="Zaremba-Niedzwiedzka K."/>
            <person name="Martijn J."/>
            <person name="Lind A.E."/>
            <person name="van Eijk R."/>
            <person name="Schleper C."/>
            <person name="Guy L."/>
            <person name="Ettema T.J."/>
        </authorList>
    </citation>
    <scope>NUCLEOTIDE SEQUENCE</scope>
</reference>
<dbReference type="GO" id="GO:0005524">
    <property type="term" value="F:ATP binding"/>
    <property type="evidence" value="ECO:0007669"/>
    <property type="project" value="UniProtKB-KW"/>
</dbReference>
<accession>A0A0F9BVZ4</accession>
<evidence type="ECO:0000256" key="4">
    <source>
        <dbReference type="ARBA" id="ARBA00022741"/>
    </source>
</evidence>
<keyword evidence="6" id="KW-0067">ATP-binding</keyword>
<evidence type="ECO:0000256" key="3">
    <source>
        <dbReference type="ARBA" id="ARBA00022679"/>
    </source>
</evidence>
<dbReference type="PRINTS" id="PR00344">
    <property type="entry name" value="BCTRLSENSOR"/>
</dbReference>
<comment type="catalytic activity">
    <reaction evidence="1">
        <text>ATP + protein L-histidine = ADP + protein N-phospho-L-histidine.</text>
        <dbReference type="EC" id="2.7.13.3"/>
    </reaction>
</comment>